<dbReference type="GO" id="GO:0004527">
    <property type="term" value="F:exonuclease activity"/>
    <property type="evidence" value="ECO:0007669"/>
    <property type="project" value="UniProtKB-KW"/>
</dbReference>
<dbReference type="Pfam" id="PF00753">
    <property type="entry name" value="Lactamase_B"/>
    <property type="match status" value="1"/>
</dbReference>
<keyword evidence="6" id="KW-0694">RNA-binding</keyword>
<keyword evidence="9" id="KW-1185">Reference proteome</keyword>
<dbReference type="Proteomes" id="UP000319941">
    <property type="component" value="Unassembled WGS sequence"/>
</dbReference>
<keyword evidence="5" id="KW-0269">Exonuclease</keyword>
<evidence type="ECO:0000256" key="2">
    <source>
        <dbReference type="ARBA" id="ARBA00022723"/>
    </source>
</evidence>
<dbReference type="Pfam" id="PF07521">
    <property type="entry name" value="RMMBL"/>
    <property type="match status" value="1"/>
</dbReference>
<keyword evidence="4" id="KW-0862">Zinc</keyword>
<dbReference type="InterPro" id="IPR042173">
    <property type="entry name" value="RNase_J_2"/>
</dbReference>
<keyword evidence="3" id="KW-0378">Hydrolase</keyword>
<dbReference type="InterPro" id="IPR036866">
    <property type="entry name" value="RibonucZ/Hydroxyglut_hydro"/>
</dbReference>
<dbReference type="Gene3D" id="3.60.15.10">
    <property type="entry name" value="Ribonuclease Z/Hydroxyacylglutathione hydrolase-like"/>
    <property type="match status" value="1"/>
</dbReference>
<dbReference type="InterPro" id="IPR001279">
    <property type="entry name" value="Metallo-B-lactamas"/>
</dbReference>
<dbReference type="EMBL" id="VNFH01000005">
    <property type="protein sequence ID" value="TVU70792.1"/>
    <property type="molecule type" value="Genomic_DNA"/>
</dbReference>
<evidence type="ECO:0000256" key="5">
    <source>
        <dbReference type="ARBA" id="ARBA00022839"/>
    </source>
</evidence>
<protein>
    <submittedName>
        <fullName evidence="8">Ribonuclease J</fullName>
    </submittedName>
</protein>
<accession>A0A558HNS9</accession>
<dbReference type="Pfam" id="PF22505">
    <property type="entry name" value="RNase_J_b_CASP"/>
    <property type="match status" value="1"/>
</dbReference>
<comment type="caution">
    <text evidence="8">The sequence shown here is derived from an EMBL/GenBank/DDBJ whole genome shotgun (WGS) entry which is preliminary data.</text>
</comment>
<keyword evidence="1" id="KW-0540">Nuclease</keyword>
<name>A0A558HNS9_9GAMM</name>
<dbReference type="AlphaFoldDB" id="A0A558HNS9"/>
<proteinExistence type="predicted"/>
<dbReference type="RefSeq" id="WP_088743055.1">
    <property type="nucleotide sequence ID" value="NZ_CAWOWR010000107.1"/>
</dbReference>
<dbReference type="OrthoDB" id="9803916at2"/>
<evidence type="ECO:0000256" key="3">
    <source>
        <dbReference type="ARBA" id="ARBA00022801"/>
    </source>
</evidence>
<evidence type="ECO:0000313" key="9">
    <source>
        <dbReference type="Proteomes" id="UP000319941"/>
    </source>
</evidence>
<dbReference type="GO" id="GO:0003723">
    <property type="term" value="F:RNA binding"/>
    <property type="evidence" value="ECO:0007669"/>
    <property type="project" value="UniProtKB-KW"/>
</dbReference>
<evidence type="ECO:0000256" key="6">
    <source>
        <dbReference type="ARBA" id="ARBA00022884"/>
    </source>
</evidence>
<dbReference type="STRING" id="553385.GCA_000591415_00582"/>
<dbReference type="InterPro" id="IPR055132">
    <property type="entry name" value="RNase_J_b_CASP"/>
</dbReference>
<organism evidence="8 9">
    <name type="scientific">Cobetia crustatorum</name>
    <dbReference type="NCBI Taxonomy" id="553385"/>
    <lineage>
        <taxon>Bacteria</taxon>
        <taxon>Pseudomonadati</taxon>
        <taxon>Pseudomonadota</taxon>
        <taxon>Gammaproteobacteria</taxon>
        <taxon>Oceanospirillales</taxon>
        <taxon>Halomonadaceae</taxon>
        <taxon>Cobetia</taxon>
    </lineage>
</organism>
<evidence type="ECO:0000259" key="7">
    <source>
        <dbReference type="SMART" id="SM00849"/>
    </source>
</evidence>
<gene>
    <name evidence="8" type="ORF">FQP86_08665</name>
</gene>
<evidence type="ECO:0000256" key="4">
    <source>
        <dbReference type="ARBA" id="ARBA00022833"/>
    </source>
</evidence>
<dbReference type="CDD" id="cd07714">
    <property type="entry name" value="RNaseJ_MBL-fold"/>
    <property type="match status" value="1"/>
</dbReference>
<dbReference type="GO" id="GO:0046872">
    <property type="term" value="F:metal ion binding"/>
    <property type="evidence" value="ECO:0007669"/>
    <property type="project" value="UniProtKB-KW"/>
</dbReference>
<evidence type="ECO:0000256" key="1">
    <source>
        <dbReference type="ARBA" id="ARBA00022722"/>
    </source>
</evidence>
<feature type="domain" description="Metallo-beta-lactamase" evidence="7">
    <location>
        <begin position="1"/>
        <end position="180"/>
    </location>
</feature>
<evidence type="ECO:0000313" key="8">
    <source>
        <dbReference type="EMBL" id="TVU70792.1"/>
    </source>
</evidence>
<dbReference type="PANTHER" id="PTHR43694:SF1">
    <property type="entry name" value="RIBONUCLEASE J"/>
    <property type="match status" value="1"/>
</dbReference>
<dbReference type="InterPro" id="IPR011108">
    <property type="entry name" value="RMMBL"/>
</dbReference>
<dbReference type="SMART" id="SM00849">
    <property type="entry name" value="Lactamase_B"/>
    <property type="match status" value="1"/>
</dbReference>
<dbReference type="SUPFAM" id="SSF56281">
    <property type="entry name" value="Metallo-hydrolase/oxidoreductase"/>
    <property type="match status" value="1"/>
</dbReference>
<reference evidence="8 9" key="1">
    <citation type="submission" date="2019-07" db="EMBL/GenBank/DDBJ databases">
        <title>Diversity of Bacteria from Kongsfjorden, Arctic.</title>
        <authorList>
            <person name="Yu Y."/>
        </authorList>
    </citation>
    <scope>NUCLEOTIDE SEQUENCE [LARGE SCALE GENOMIC DNA]</scope>
    <source>
        <strain evidence="8 9">SM1923</strain>
    </source>
</reference>
<sequence length="526" mass="58372">MNLTLYGYQDHWIAVDCGMMIRQDLPEGPLQVPDIESLAGLGICPKMLVITHGHEDHIGAVAWLWPKWRCPIIATPLAAGLLRAKFAERELETSSLQIIEVDEGFESGPFALRLLPLTHSIPESCSLLIVTPEYRVMHTGDWKLDPEPLIGEPTDPERYQALAPIDLVVGDSTNAPLPGHSRSEGEVARALEKTLAGCRGRVVVTCFASNLARILALGRAAARNGRRISLLGRSMERMVRVARGLGYLDDFPPLVPVKDLGYLPPEEVMVIATGSQGEPRAALSRLANSRHPDFELAAGDTVIFSSKAIPGNELSIGKLHNALTRLGVGIMEEKQFPDLHASGHPAQEELRTFYGWLKPVRLLPVHGEYRHQLAHTQVAQSMGIDAPLIPVNGDLMRLDAQGLSVEKRLTLHERIIEHDKVRPLDSMDRRARARLGRHGSISLALPVTLQQAGWVRIGRLMLDISGTSSLDEESFSEWLDDTLAGLEATDERELKQQLDGRINRWLRNHLRHEPVLFLHVMIMSEM</sequence>
<keyword evidence="2" id="KW-0479">Metal-binding</keyword>
<dbReference type="PANTHER" id="PTHR43694">
    <property type="entry name" value="RIBONUCLEASE J"/>
    <property type="match status" value="1"/>
</dbReference>
<dbReference type="Gene3D" id="3.40.50.10710">
    <property type="entry name" value="Metallo-hydrolase/oxidoreductase"/>
    <property type="match status" value="1"/>
</dbReference>